<accession>A0A6G5A9E9</accession>
<evidence type="ECO:0000256" key="1">
    <source>
        <dbReference type="SAM" id="SignalP"/>
    </source>
</evidence>
<dbReference type="AlphaFoldDB" id="A0A6G5A9E9"/>
<dbReference type="EMBL" id="GIKN01004590">
    <property type="protein sequence ID" value="NIE46863.1"/>
    <property type="molecule type" value="Transcribed_RNA"/>
</dbReference>
<reference evidence="2" key="1">
    <citation type="submission" date="2020-03" db="EMBL/GenBank/DDBJ databases">
        <title>A transcriptome and proteome of the tick Rhipicephalus microplus shaped by the genetic composition of its hosts and developmental stage.</title>
        <authorList>
            <person name="Garcia G.R."/>
            <person name="Ribeiro J.M.C."/>
            <person name="Maruyama S.R."/>
            <person name="Gardinasse L.G."/>
            <person name="Nelson K."/>
            <person name="Ferreira B.R."/>
            <person name="Andrade T.G."/>
            <person name="Santos I.K.F.M."/>
        </authorList>
    </citation>
    <scope>NUCLEOTIDE SEQUENCE</scope>
    <source>
        <strain evidence="2">NSGR</strain>
        <tissue evidence="2">Salivary glands</tissue>
    </source>
</reference>
<keyword evidence="1" id="KW-0732">Signal</keyword>
<feature type="chain" id="PRO_5026047552" evidence="1">
    <location>
        <begin position="21"/>
        <end position="161"/>
    </location>
</feature>
<organism evidence="2">
    <name type="scientific">Rhipicephalus microplus</name>
    <name type="common">Cattle tick</name>
    <name type="synonym">Boophilus microplus</name>
    <dbReference type="NCBI Taxonomy" id="6941"/>
    <lineage>
        <taxon>Eukaryota</taxon>
        <taxon>Metazoa</taxon>
        <taxon>Ecdysozoa</taxon>
        <taxon>Arthropoda</taxon>
        <taxon>Chelicerata</taxon>
        <taxon>Arachnida</taxon>
        <taxon>Acari</taxon>
        <taxon>Parasitiformes</taxon>
        <taxon>Ixodida</taxon>
        <taxon>Ixodoidea</taxon>
        <taxon>Ixodidae</taxon>
        <taxon>Rhipicephalinae</taxon>
        <taxon>Rhipicephalus</taxon>
        <taxon>Boophilus</taxon>
    </lineage>
</organism>
<dbReference type="InterPro" id="IPR036880">
    <property type="entry name" value="Kunitz_BPTI_sf"/>
</dbReference>
<dbReference type="GO" id="GO:0004867">
    <property type="term" value="F:serine-type endopeptidase inhibitor activity"/>
    <property type="evidence" value="ECO:0007669"/>
    <property type="project" value="InterPro"/>
</dbReference>
<sequence>MNKTAFVVLLLLSNVVPLLAWGSMAQRWPRRDTRRQVKAQMQYKAPAGLLRWPTYNMSKCVRGSCVYPPMCHCPIPDVQGFLRYPEGEGPWYYNSTSHKCQESHHALHICNSFKDEKHCEERCAGAMKWSPDVINKIYEEEDGLSDKMPSVYHRGHLQFCK</sequence>
<evidence type="ECO:0000313" key="2">
    <source>
        <dbReference type="EMBL" id="NIE46863.1"/>
    </source>
</evidence>
<protein>
    <submittedName>
        <fullName evidence="2">Putative bovine pancreatic trypsin inhibitor</fullName>
    </submittedName>
</protein>
<dbReference type="Gene3D" id="4.10.410.10">
    <property type="entry name" value="Pancreatic trypsin inhibitor Kunitz domain"/>
    <property type="match status" value="1"/>
</dbReference>
<proteinExistence type="predicted"/>
<name>A0A6G5A9E9_RHIMP</name>
<feature type="signal peptide" evidence="1">
    <location>
        <begin position="1"/>
        <end position="20"/>
    </location>
</feature>